<name>A0A6A4NDG4_LUPAL</name>
<gene>
    <name evidence="1" type="ORF">Lalb_Chr25g0280871</name>
</gene>
<sequence length="64" mass="7235">MTSKELNHQSIQYGKSLALGQQYRGFIITYKVCLDAFGGLCMVFQLLVFDSGTIRQNVEPICFL</sequence>
<protein>
    <submittedName>
        <fullName evidence="1">Uncharacterized protein</fullName>
    </submittedName>
</protein>
<dbReference type="EMBL" id="WOCE01000025">
    <property type="protein sequence ID" value="KAE9584698.1"/>
    <property type="molecule type" value="Genomic_DNA"/>
</dbReference>
<dbReference type="AlphaFoldDB" id="A0A6A4NDG4"/>
<reference evidence="2" key="1">
    <citation type="journal article" date="2020" name="Nat. Commun.">
        <title>Genome sequence of the cluster root forming white lupin.</title>
        <authorList>
            <person name="Hufnagel B."/>
            <person name="Marques A."/>
            <person name="Soriano A."/>
            <person name="Marques L."/>
            <person name="Divol F."/>
            <person name="Doumas P."/>
            <person name="Sallet E."/>
            <person name="Mancinotti D."/>
            <person name="Carrere S."/>
            <person name="Marande W."/>
            <person name="Arribat S."/>
            <person name="Keller J."/>
            <person name="Huneau C."/>
            <person name="Blein T."/>
            <person name="Aime D."/>
            <person name="Laguerre M."/>
            <person name="Taylor J."/>
            <person name="Schubert V."/>
            <person name="Nelson M."/>
            <person name="Geu-Flores F."/>
            <person name="Crespi M."/>
            <person name="Gallardo-Guerrero K."/>
            <person name="Delaux P.-M."/>
            <person name="Salse J."/>
            <person name="Berges H."/>
            <person name="Guyot R."/>
            <person name="Gouzy J."/>
            <person name="Peret B."/>
        </authorList>
    </citation>
    <scope>NUCLEOTIDE SEQUENCE [LARGE SCALE GENOMIC DNA]</scope>
    <source>
        <strain evidence="2">cv. Amiga</strain>
    </source>
</reference>
<dbReference type="Proteomes" id="UP000447434">
    <property type="component" value="Chromosome 25"/>
</dbReference>
<proteinExistence type="predicted"/>
<evidence type="ECO:0000313" key="1">
    <source>
        <dbReference type="EMBL" id="KAE9584698.1"/>
    </source>
</evidence>
<keyword evidence="2" id="KW-1185">Reference proteome</keyword>
<evidence type="ECO:0000313" key="2">
    <source>
        <dbReference type="Proteomes" id="UP000447434"/>
    </source>
</evidence>
<comment type="caution">
    <text evidence="1">The sequence shown here is derived from an EMBL/GenBank/DDBJ whole genome shotgun (WGS) entry which is preliminary data.</text>
</comment>
<accession>A0A6A4NDG4</accession>
<organism evidence="1 2">
    <name type="scientific">Lupinus albus</name>
    <name type="common">White lupine</name>
    <name type="synonym">Lupinus termis</name>
    <dbReference type="NCBI Taxonomy" id="3870"/>
    <lineage>
        <taxon>Eukaryota</taxon>
        <taxon>Viridiplantae</taxon>
        <taxon>Streptophyta</taxon>
        <taxon>Embryophyta</taxon>
        <taxon>Tracheophyta</taxon>
        <taxon>Spermatophyta</taxon>
        <taxon>Magnoliopsida</taxon>
        <taxon>eudicotyledons</taxon>
        <taxon>Gunneridae</taxon>
        <taxon>Pentapetalae</taxon>
        <taxon>rosids</taxon>
        <taxon>fabids</taxon>
        <taxon>Fabales</taxon>
        <taxon>Fabaceae</taxon>
        <taxon>Papilionoideae</taxon>
        <taxon>50 kb inversion clade</taxon>
        <taxon>genistoids sensu lato</taxon>
        <taxon>core genistoids</taxon>
        <taxon>Genisteae</taxon>
        <taxon>Lupinus</taxon>
    </lineage>
</organism>